<name>A0ABU6DV24_9GAMM</name>
<feature type="domain" description="DUF4062" evidence="1">
    <location>
        <begin position="7"/>
        <end position="85"/>
    </location>
</feature>
<dbReference type="Proteomes" id="UP001339883">
    <property type="component" value="Unassembled WGS sequence"/>
</dbReference>
<organism evidence="2 3">
    <name type="scientific">Acinetobacter pollinis</name>
    <dbReference type="NCBI Taxonomy" id="2605270"/>
    <lineage>
        <taxon>Bacteria</taxon>
        <taxon>Pseudomonadati</taxon>
        <taxon>Pseudomonadota</taxon>
        <taxon>Gammaproteobacteria</taxon>
        <taxon>Moraxellales</taxon>
        <taxon>Moraxellaceae</taxon>
        <taxon>Acinetobacter</taxon>
    </lineage>
</organism>
<dbReference type="RefSeq" id="WP_325775390.1">
    <property type="nucleotide sequence ID" value="NZ_VTDN01000005.1"/>
</dbReference>
<dbReference type="EMBL" id="VTDN01000005">
    <property type="protein sequence ID" value="MEB5476974.1"/>
    <property type="molecule type" value="Genomic_DNA"/>
</dbReference>
<sequence>MVDKRYQIFISTSGEGMSKEYRILCQTLIGLGYFAWGVENRCTTTATLARRKIDESDYITLLLGSDYGQLSVSGVSYMQLEYIYALARQKSIVVFMQKYDLPSNISTLDEAQQKFYHFRQLIQQEVKEIFEYDHVDDLVTQVKYHMPKIVQTYPTQGWVRAYNTRLLQDEIQRLKHKVAQFELQAEKNIKLTANQSVLVQLSDLFTLSYQVCAHENDSFERITRSIRLTWLEILQIIAKGLTEPAIEDVFLKRLNQYLMQITWQTLSKENPLLSHITHVDIDDYILNNIKIHIKDNAWIVPIGRDHRQRLLWKVSINIQNILKKMI</sequence>
<reference evidence="2 3" key="1">
    <citation type="submission" date="2019-08" db="EMBL/GenBank/DDBJ databases">
        <title>Five species of Acinetobacter isolated from floral nectar and animal pollinators.</title>
        <authorList>
            <person name="Hendry T.A."/>
        </authorList>
    </citation>
    <scope>NUCLEOTIDE SEQUENCE [LARGE SCALE GENOMIC DNA]</scope>
    <source>
        <strain evidence="2 3">MD18.27</strain>
    </source>
</reference>
<keyword evidence="3" id="KW-1185">Reference proteome</keyword>
<comment type="caution">
    <text evidence="2">The sequence shown here is derived from an EMBL/GenBank/DDBJ whole genome shotgun (WGS) entry which is preliminary data.</text>
</comment>
<dbReference type="InterPro" id="IPR025139">
    <property type="entry name" value="DUF4062"/>
</dbReference>
<evidence type="ECO:0000313" key="3">
    <source>
        <dbReference type="Proteomes" id="UP001339883"/>
    </source>
</evidence>
<evidence type="ECO:0000259" key="1">
    <source>
        <dbReference type="Pfam" id="PF13271"/>
    </source>
</evidence>
<gene>
    <name evidence="2" type="ORF">I2F25_07975</name>
</gene>
<evidence type="ECO:0000313" key="2">
    <source>
        <dbReference type="EMBL" id="MEB5476974.1"/>
    </source>
</evidence>
<accession>A0ABU6DV24</accession>
<protein>
    <submittedName>
        <fullName evidence="2">DUF4062 domain-containing protein</fullName>
    </submittedName>
</protein>
<dbReference type="Pfam" id="PF13271">
    <property type="entry name" value="DUF4062"/>
    <property type="match status" value="1"/>
</dbReference>
<proteinExistence type="predicted"/>